<proteinExistence type="predicted"/>
<feature type="transmembrane region" description="Helical" evidence="1">
    <location>
        <begin position="67"/>
        <end position="84"/>
    </location>
</feature>
<name>A0A1G8TBV6_9EURY</name>
<keyword evidence="1" id="KW-1133">Transmembrane helix</keyword>
<keyword evidence="1" id="KW-0472">Membrane</keyword>
<organism evidence="2 3">
    <name type="scientific">Natronorubrum texcoconense</name>
    <dbReference type="NCBI Taxonomy" id="1095776"/>
    <lineage>
        <taxon>Archaea</taxon>
        <taxon>Methanobacteriati</taxon>
        <taxon>Methanobacteriota</taxon>
        <taxon>Stenosarchaea group</taxon>
        <taxon>Halobacteria</taxon>
        <taxon>Halobacteriales</taxon>
        <taxon>Natrialbaceae</taxon>
        <taxon>Natronorubrum</taxon>
    </lineage>
</organism>
<dbReference type="AlphaFoldDB" id="A0A1G8TBV6"/>
<evidence type="ECO:0000313" key="2">
    <source>
        <dbReference type="EMBL" id="SDJ39072.1"/>
    </source>
</evidence>
<feature type="transmembrane region" description="Helical" evidence="1">
    <location>
        <begin position="172"/>
        <end position="192"/>
    </location>
</feature>
<feature type="transmembrane region" description="Helical" evidence="1">
    <location>
        <begin position="90"/>
        <end position="108"/>
    </location>
</feature>
<dbReference type="Pfam" id="PF10028">
    <property type="entry name" value="DUF2270"/>
    <property type="match status" value="1"/>
</dbReference>
<feature type="transmembrane region" description="Helical" evidence="1">
    <location>
        <begin position="204"/>
        <end position="227"/>
    </location>
</feature>
<gene>
    <name evidence="2" type="ORF">SAMN04515672_0407</name>
</gene>
<reference evidence="3" key="1">
    <citation type="submission" date="2016-10" db="EMBL/GenBank/DDBJ databases">
        <authorList>
            <person name="Varghese N."/>
            <person name="Submissions S."/>
        </authorList>
    </citation>
    <scope>NUCLEOTIDE SEQUENCE [LARGE SCALE GENOMIC DNA]</scope>
    <source>
        <strain evidence="3">B4,CECT 8067,JCM 17497</strain>
    </source>
</reference>
<keyword evidence="3" id="KW-1185">Reference proteome</keyword>
<evidence type="ECO:0000256" key="1">
    <source>
        <dbReference type="SAM" id="Phobius"/>
    </source>
</evidence>
<evidence type="ECO:0000313" key="3">
    <source>
        <dbReference type="Proteomes" id="UP000198882"/>
    </source>
</evidence>
<accession>A0A1G8TBV6</accession>
<dbReference type="InterPro" id="IPR014470">
    <property type="entry name" value="UCP01500"/>
</dbReference>
<dbReference type="EMBL" id="FNFE01000001">
    <property type="protein sequence ID" value="SDJ39072.1"/>
    <property type="molecule type" value="Genomic_DNA"/>
</dbReference>
<protein>
    <submittedName>
        <fullName evidence="2">Uncharacterized membrane protein</fullName>
    </submittedName>
</protein>
<keyword evidence="1" id="KW-0812">Transmembrane</keyword>
<sequence length="251" mass="28785">MQPLEYFRPAVVYHTWFQMDDDTDTETDANVGETIGRDVSELSTALGDAYRGELDRETTWRSRLDQTTTWSVTVMAAILTWAFSSPDNPHYIILVGVLVATLFLLIEARRYRDYDVYRSRVRLFQQNLLVTTLDPAQEVEHGDWREKLAADYRDPTMKITLLEAVEHRLRRIYLALISVLLLAWLFRITAFMPETPFLEAASIGTLPGTVVLAIVGSFYLGLLGILLRRDEREAKGEFEDEAIGEWKDSSD</sequence>
<dbReference type="Proteomes" id="UP000198882">
    <property type="component" value="Unassembled WGS sequence"/>
</dbReference>